<dbReference type="RefSeq" id="WP_275118874.1">
    <property type="nucleotide sequence ID" value="NZ_JAOTPO010000008.1"/>
</dbReference>
<keyword evidence="2" id="KW-1185">Reference proteome</keyword>
<dbReference type="EMBL" id="JAOTPO010000008">
    <property type="protein sequence ID" value="MDE5414265.1"/>
    <property type="molecule type" value="Genomic_DNA"/>
</dbReference>
<comment type="caution">
    <text evidence="1">The sequence shown here is derived from an EMBL/GenBank/DDBJ whole genome shotgun (WGS) entry which is preliminary data.</text>
</comment>
<dbReference type="Pfam" id="PF10898">
    <property type="entry name" value="DUF2716"/>
    <property type="match status" value="1"/>
</dbReference>
<name>A0ABT5VFM4_9BACI</name>
<dbReference type="Proteomes" id="UP001148125">
    <property type="component" value="Unassembled WGS sequence"/>
</dbReference>
<protein>
    <submittedName>
        <fullName evidence="1">DUF2716 domain-containing protein</fullName>
    </submittedName>
</protein>
<reference evidence="1" key="1">
    <citation type="submission" date="2024-05" db="EMBL/GenBank/DDBJ databases">
        <title>Alkalihalobacillus sp. strain MEB203 novel alkaliphilic bacterium from Lonar Lake, India.</title>
        <authorList>
            <person name="Joshi A."/>
            <person name="Thite S."/>
            <person name="Mengade P."/>
        </authorList>
    </citation>
    <scope>NUCLEOTIDE SEQUENCE</scope>
    <source>
        <strain evidence="1">MEB 203</strain>
    </source>
</reference>
<dbReference type="InterPro" id="IPR020323">
    <property type="entry name" value="DUF2716"/>
</dbReference>
<sequence length="163" mass="19904">MENWLVLTKSERDKVWNKVYDDLKFKPSITYFPSFQVPSPYITFDISHYFRQSEDMNAYDDLEEKALLVFQQNTLKDESIYALNWQHECYWVNPHLELKKDEFNEWKVPIFPNGDYYFFIHKNFRWGYLGHPWEKTVTVFGKEVVTAFKKHQPIMFQRILRQG</sequence>
<gene>
    <name evidence="1" type="ORF">N7Z68_12865</name>
</gene>
<accession>A0ABT5VFM4</accession>
<organism evidence="1 2">
    <name type="scientific">Alkalihalobacterium chitinilyticum</name>
    <dbReference type="NCBI Taxonomy" id="2980103"/>
    <lineage>
        <taxon>Bacteria</taxon>
        <taxon>Bacillati</taxon>
        <taxon>Bacillota</taxon>
        <taxon>Bacilli</taxon>
        <taxon>Bacillales</taxon>
        <taxon>Bacillaceae</taxon>
        <taxon>Alkalihalobacterium</taxon>
    </lineage>
</organism>
<proteinExistence type="predicted"/>
<evidence type="ECO:0000313" key="1">
    <source>
        <dbReference type="EMBL" id="MDE5414265.1"/>
    </source>
</evidence>
<evidence type="ECO:0000313" key="2">
    <source>
        <dbReference type="Proteomes" id="UP001148125"/>
    </source>
</evidence>